<dbReference type="InterPro" id="IPR058502">
    <property type="entry name" value="PLL-like_beta-prop"/>
</dbReference>
<comment type="caution">
    <text evidence="2">The sequence shown here is derived from an EMBL/GenBank/DDBJ whole genome shotgun (WGS) entry which is preliminary data.</text>
</comment>
<dbReference type="Gene3D" id="2.120.10.70">
    <property type="entry name" value="Fucose-specific lectin"/>
    <property type="match status" value="2"/>
</dbReference>
<dbReference type="SUPFAM" id="SSF55486">
    <property type="entry name" value="Metalloproteases ('zincins'), catalytic domain"/>
    <property type="match status" value="1"/>
</dbReference>
<dbReference type="Proteomes" id="UP001501752">
    <property type="component" value="Unassembled WGS sequence"/>
</dbReference>
<keyword evidence="3" id="KW-1185">Reference proteome</keyword>
<evidence type="ECO:0000313" key="2">
    <source>
        <dbReference type="EMBL" id="GAA4837661.1"/>
    </source>
</evidence>
<evidence type="ECO:0000259" key="1">
    <source>
        <dbReference type="Pfam" id="PF26607"/>
    </source>
</evidence>
<reference evidence="3" key="1">
    <citation type="journal article" date="2019" name="Int. J. Syst. Evol. Microbiol.">
        <title>The Global Catalogue of Microorganisms (GCM) 10K type strain sequencing project: providing services to taxonomists for standard genome sequencing and annotation.</title>
        <authorList>
            <consortium name="The Broad Institute Genomics Platform"/>
            <consortium name="The Broad Institute Genome Sequencing Center for Infectious Disease"/>
            <person name="Wu L."/>
            <person name="Ma J."/>
        </authorList>
    </citation>
    <scope>NUCLEOTIDE SEQUENCE [LARGE SCALE GENOMIC DNA]</scope>
    <source>
        <strain evidence="3">JCM 13006</strain>
    </source>
</reference>
<sequence length="658" mass="70184">MTTLDKEWVERLAAANDRYFNDQSGGRDGLEITVYDWFELPFTLQQWLDFGTNAGPNVRPVVAQGLGVDLSGYQNFVLVIDVPGAALGATFTGSDGSLYSHMAASDLNQAIVGHELGHHYGARHANLSGPSGPIEYGNRFCIMGLEGSKFSFLDPGLNITNADGTVDESHSASGPGMVCPSLRACGWLDLSRWGENLTTALHDAQQGRAVLQPLRGAPPASSPARKVVAYADGVIGGKRIVVEYRVPEGWDRSLPAEAPGWVVVHQTGPEDGSTESLQIGAMAATPGAGMMVPGQLNISVGSATADQVDLAFSMQVSAGITRKVPAVASWAPERLDVLAVGLDAAMWHKAWAQQWQPGQSEWEPLGGGFSQPPAVASWGPQRLDIFGVGLHGAMYHKAFANGGWHPTPGWEPLGGGFTSAPAVASWGPDRLDVFALGLDAAMWHKAWAQQWQPGQSGWEPLGGGFSQPPAVASWGPQRLDIFGVGLHGAMYHKAFANGGWHPTPGWEPLGGGFTSAPAVASWGPDRLDVFAVGLDSGMWHKAWAKEWQPGQSEWEPLGGTFESPPTVASWGPNRLDVFAVGLDGGMYHRALVGGSWQPETSWEFLGGVFTSPPKVVAWAPNRLDVFAVGRDRGMWHKAWAQEWKPSPTGWEALGGGFT</sequence>
<gene>
    <name evidence="2" type="ORF">GCM10023235_10910</name>
</gene>
<accession>A0ABP9DFG6</accession>
<dbReference type="EMBL" id="BAABIS010000001">
    <property type="protein sequence ID" value="GAA4837661.1"/>
    <property type="molecule type" value="Genomic_DNA"/>
</dbReference>
<organism evidence="2 3">
    <name type="scientific">Kitasatospora terrestris</name>
    <dbReference type="NCBI Taxonomy" id="258051"/>
    <lineage>
        <taxon>Bacteria</taxon>
        <taxon>Bacillati</taxon>
        <taxon>Actinomycetota</taxon>
        <taxon>Actinomycetes</taxon>
        <taxon>Kitasatosporales</taxon>
        <taxon>Streptomycetaceae</taxon>
        <taxon>Kitasatospora</taxon>
    </lineage>
</organism>
<dbReference type="Pfam" id="PF26607">
    <property type="entry name" value="DUF8189"/>
    <property type="match status" value="1"/>
</dbReference>
<name>A0ABP9DFG6_9ACTN</name>
<dbReference type="SUPFAM" id="SSF89372">
    <property type="entry name" value="Fucose-specific lectin"/>
    <property type="match status" value="2"/>
</dbReference>
<feature type="domain" description="PLL-like beta propeller" evidence="1">
    <location>
        <begin position="380"/>
        <end position="656"/>
    </location>
</feature>
<dbReference type="RefSeq" id="WP_345695613.1">
    <property type="nucleotide sequence ID" value="NZ_BAABIS010000001.1"/>
</dbReference>
<dbReference type="CDD" id="cd22954">
    <property type="entry name" value="PLL_lectin"/>
    <property type="match status" value="1"/>
</dbReference>
<proteinExistence type="predicted"/>
<protein>
    <recommendedName>
        <fullName evidence="1">PLL-like beta propeller domain-containing protein</fullName>
    </recommendedName>
</protein>
<evidence type="ECO:0000313" key="3">
    <source>
        <dbReference type="Proteomes" id="UP001501752"/>
    </source>
</evidence>